<dbReference type="EMBL" id="JANRMS010000376">
    <property type="protein sequence ID" value="KAJ3541005.1"/>
    <property type="molecule type" value="Genomic_DNA"/>
</dbReference>
<sequence>MTADYDKDVAAMERLINEDDTNSIQVPGDWSLIDFPFTQTFDNITSPPVLPQPPAKHSAKRKRSETDTTEDSSASSGRSKRVSRPSKLRETSDGQRKFACPFYKAGVHRAQLSRSCLGHGWREIHRVREHLQRSHIPENFRSPSVCGRCLLGFKSPELLMEHQREEEQCEIKAPEAIVGKMSLEQAAKLQSTKRKPDLSDEEKWFEWFQIIAPHDLERRRVTPYHGEATVPLPDSKSSPGLAQYRESLLLPLGMDKQYLLHSDLESMGISDADLRQKLIKKDPRLPA</sequence>
<evidence type="ECO:0000313" key="2">
    <source>
        <dbReference type="Proteomes" id="UP001148629"/>
    </source>
</evidence>
<proteinExistence type="predicted"/>
<reference evidence="1" key="1">
    <citation type="submission" date="2022-08" db="EMBL/GenBank/DDBJ databases">
        <title>Genome Sequence of Fusarium decemcellulare.</title>
        <authorList>
            <person name="Buettner E."/>
        </authorList>
    </citation>
    <scope>NUCLEOTIDE SEQUENCE</scope>
    <source>
        <strain evidence="1">Babe19</strain>
    </source>
</reference>
<gene>
    <name evidence="1" type="ORF">NM208_g4807</name>
</gene>
<name>A0ACC1SJC0_9HYPO</name>
<comment type="caution">
    <text evidence="1">The sequence shown here is derived from an EMBL/GenBank/DDBJ whole genome shotgun (WGS) entry which is preliminary data.</text>
</comment>
<evidence type="ECO:0000313" key="1">
    <source>
        <dbReference type="EMBL" id="KAJ3541005.1"/>
    </source>
</evidence>
<protein>
    <submittedName>
        <fullName evidence="1">Uncharacterized protein</fullName>
    </submittedName>
</protein>
<dbReference type="Proteomes" id="UP001148629">
    <property type="component" value="Unassembled WGS sequence"/>
</dbReference>
<accession>A0ACC1SJC0</accession>
<organism evidence="1 2">
    <name type="scientific">Fusarium decemcellulare</name>
    <dbReference type="NCBI Taxonomy" id="57161"/>
    <lineage>
        <taxon>Eukaryota</taxon>
        <taxon>Fungi</taxon>
        <taxon>Dikarya</taxon>
        <taxon>Ascomycota</taxon>
        <taxon>Pezizomycotina</taxon>
        <taxon>Sordariomycetes</taxon>
        <taxon>Hypocreomycetidae</taxon>
        <taxon>Hypocreales</taxon>
        <taxon>Nectriaceae</taxon>
        <taxon>Fusarium</taxon>
        <taxon>Fusarium decemcellulare species complex</taxon>
    </lineage>
</organism>
<keyword evidence="2" id="KW-1185">Reference proteome</keyword>